<feature type="compositionally biased region" description="Basic and acidic residues" evidence="1">
    <location>
        <begin position="92"/>
        <end position="104"/>
    </location>
</feature>
<sequence>MSPRYLDSNHFTTGPWAHPAMQAVITRIRAHLHERDAELWEQVDSDDLARWDRNRAHLPVPCQVRPELGKHGFHPGSPRHVVLASSVRGRREHAADRLLCETKSRPSSGPRART</sequence>
<name>A0ABX9DZM0_9PSEU</name>
<dbReference type="EMBL" id="QLTT01000014">
    <property type="protein sequence ID" value="RAS59556.1"/>
    <property type="molecule type" value="Genomic_DNA"/>
</dbReference>
<evidence type="ECO:0000256" key="1">
    <source>
        <dbReference type="SAM" id="MobiDB-lite"/>
    </source>
</evidence>
<organism evidence="2 3">
    <name type="scientific">Lentzea atacamensis</name>
    <dbReference type="NCBI Taxonomy" id="531938"/>
    <lineage>
        <taxon>Bacteria</taxon>
        <taxon>Bacillati</taxon>
        <taxon>Actinomycetota</taxon>
        <taxon>Actinomycetes</taxon>
        <taxon>Pseudonocardiales</taxon>
        <taxon>Pseudonocardiaceae</taxon>
        <taxon>Lentzea</taxon>
    </lineage>
</organism>
<gene>
    <name evidence="2" type="ORF">C8D87_114168</name>
</gene>
<keyword evidence="3" id="KW-1185">Reference proteome</keyword>
<comment type="caution">
    <text evidence="2">The sequence shown here is derived from an EMBL/GenBank/DDBJ whole genome shotgun (WGS) entry which is preliminary data.</text>
</comment>
<dbReference type="RefSeq" id="WP_112232043.1">
    <property type="nucleotide sequence ID" value="NZ_QLTT01000014.1"/>
</dbReference>
<feature type="region of interest" description="Disordered" evidence="1">
    <location>
        <begin position="84"/>
        <end position="114"/>
    </location>
</feature>
<proteinExistence type="predicted"/>
<accession>A0ABX9DZM0</accession>
<evidence type="ECO:0000313" key="2">
    <source>
        <dbReference type="EMBL" id="RAS59556.1"/>
    </source>
</evidence>
<reference evidence="2 3" key="1">
    <citation type="submission" date="2018-06" db="EMBL/GenBank/DDBJ databases">
        <title>Genomic Encyclopedia of Type Strains, Phase IV (KMG-IV): sequencing the most valuable type-strain genomes for metagenomic binning, comparative biology and taxonomic classification.</title>
        <authorList>
            <person name="Goeker M."/>
        </authorList>
    </citation>
    <scope>NUCLEOTIDE SEQUENCE [LARGE SCALE GENOMIC DNA]</scope>
    <source>
        <strain evidence="2 3">DSM 45479</strain>
    </source>
</reference>
<dbReference type="Proteomes" id="UP000248714">
    <property type="component" value="Unassembled WGS sequence"/>
</dbReference>
<protein>
    <submittedName>
        <fullName evidence="2">Uncharacterized protein</fullName>
    </submittedName>
</protein>
<evidence type="ECO:0000313" key="3">
    <source>
        <dbReference type="Proteomes" id="UP000248714"/>
    </source>
</evidence>